<sequence>MATQANSSKIFHRPELARKLAQQILHVSPTSASSSGVFLAAPRRTGKTTFMRQDLTPALVASGALVIYVDLWEDPKADPSDVIVTSIRAALAQNEPALVRLAKGWGLGGAKVGGVEFSLDRVGLGKDVSLVQALSALSETSKTIIVLIIDEAQHAITTSAGNDAMFALKSARDELNSNQHGLRVVCTGSNRDKLAMLKNSKDQAFFGAPLINFPPLGAAYVKWFCDHTDDLPARLDPDMVLPLFERSGHRPEILGAAADELRFDFALEDDGVNERFLAAVESQIAAANDDTMRVVHSLTPIQFAVLCVLAAAGERYAPFEAATLEKYRIAANRVSGAETAIEFPAVQGALVALQEKSLVWKASRGVYAIEDIGLVDLLRNGGYLDGL</sequence>
<gene>
    <name evidence="2" type="ORF">GCM10011572_14140</name>
    <name evidence="3" type="ORF">GM672_17720</name>
</gene>
<accession>A0A6I3SZ53</accession>
<dbReference type="EMBL" id="WNKZ01000055">
    <property type="protein sequence ID" value="MTV54570.1"/>
    <property type="molecule type" value="Genomic_DNA"/>
</dbReference>
<evidence type="ECO:0000313" key="5">
    <source>
        <dbReference type="Proteomes" id="UP000622638"/>
    </source>
</evidence>
<dbReference type="AlphaFoldDB" id="A0A6I3SZ53"/>
<dbReference type="EMBL" id="BMKG01000004">
    <property type="protein sequence ID" value="GGB93309.1"/>
    <property type="molecule type" value="Genomic_DNA"/>
</dbReference>
<reference evidence="2" key="1">
    <citation type="journal article" date="2014" name="Int. J. Syst. Evol. Microbiol.">
        <title>Complete genome of a new Firmicutes species belonging to the dominant human colonic microbiota ('Ruminococcus bicirculans') reveals two chromosomes and a selective capacity to utilize plant glucans.</title>
        <authorList>
            <consortium name="NISC Comparative Sequencing Program"/>
            <person name="Wegmann U."/>
            <person name="Louis P."/>
            <person name="Goesmann A."/>
            <person name="Henrissat B."/>
            <person name="Duncan S.H."/>
            <person name="Flint H.J."/>
        </authorList>
    </citation>
    <scope>NUCLEOTIDE SEQUENCE</scope>
    <source>
        <strain evidence="2">CGMCC 1.15931</strain>
    </source>
</reference>
<dbReference type="InterPro" id="IPR049945">
    <property type="entry name" value="AAA_22"/>
</dbReference>
<dbReference type="SUPFAM" id="SSF52540">
    <property type="entry name" value="P-loop containing nucleoside triphosphate hydrolases"/>
    <property type="match status" value="1"/>
</dbReference>
<dbReference type="Gene3D" id="3.40.50.300">
    <property type="entry name" value="P-loop containing nucleotide triphosphate hydrolases"/>
    <property type="match status" value="1"/>
</dbReference>
<dbReference type="OrthoDB" id="8576717at2"/>
<reference evidence="2" key="4">
    <citation type="submission" date="2024-05" db="EMBL/GenBank/DDBJ databases">
        <authorList>
            <person name="Sun Q."/>
            <person name="Zhou Y."/>
        </authorList>
    </citation>
    <scope>NUCLEOTIDE SEQUENCE</scope>
    <source>
        <strain evidence="2">CGMCC 1.15931</strain>
    </source>
</reference>
<keyword evidence="3" id="KW-0067">ATP-binding</keyword>
<organism evidence="3 4">
    <name type="scientific">Pseudoduganella buxea</name>
    <dbReference type="NCBI Taxonomy" id="1949069"/>
    <lineage>
        <taxon>Bacteria</taxon>
        <taxon>Pseudomonadati</taxon>
        <taxon>Pseudomonadota</taxon>
        <taxon>Betaproteobacteria</taxon>
        <taxon>Burkholderiales</taxon>
        <taxon>Oxalobacteraceae</taxon>
        <taxon>Telluria group</taxon>
        <taxon>Pseudoduganella</taxon>
    </lineage>
</organism>
<dbReference type="GO" id="GO:0005524">
    <property type="term" value="F:ATP binding"/>
    <property type="evidence" value="ECO:0007669"/>
    <property type="project" value="UniProtKB-KW"/>
</dbReference>
<evidence type="ECO:0000313" key="3">
    <source>
        <dbReference type="EMBL" id="MTV54570.1"/>
    </source>
</evidence>
<dbReference type="PANTHER" id="PTHR34301:SF8">
    <property type="entry name" value="ATPASE DOMAIN-CONTAINING PROTEIN"/>
    <property type="match status" value="1"/>
</dbReference>
<reference evidence="3 4" key="3">
    <citation type="submission" date="2019-11" db="EMBL/GenBank/DDBJ databases">
        <title>Type strains purchased from KCTC, JCM and DSMZ.</title>
        <authorList>
            <person name="Lu H."/>
        </authorList>
    </citation>
    <scope>NUCLEOTIDE SEQUENCE [LARGE SCALE GENOMIC DNA]</scope>
    <source>
        <strain evidence="3 4">KCTC 52429</strain>
    </source>
</reference>
<evidence type="ECO:0000259" key="1">
    <source>
        <dbReference type="Pfam" id="PF13401"/>
    </source>
</evidence>
<comment type="caution">
    <text evidence="3">The sequence shown here is derived from an EMBL/GenBank/DDBJ whole genome shotgun (WGS) entry which is preliminary data.</text>
</comment>
<feature type="domain" description="ORC1/DEAH AAA+ ATPase" evidence="1">
    <location>
        <begin position="38"/>
        <end position="189"/>
    </location>
</feature>
<dbReference type="Proteomes" id="UP000622638">
    <property type="component" value="Unassembled WGS sequence"/>
</dbReference>
<reference evidence="5" key="2">
    <citation type="journal article" date="2019" name="Int. J. Syst. Evol. Microbiol.">
        <title>The Global Catalogue of Microorganisms (GCM) 10K type strain sequencing project: providing services to taxonomists for standard genome sequencing and annotation.</title>
        <authorList>
            <consortium name="The Broad Institute Genomics Platform"/>
            <consortium name="The Broad Institute Genome Sequencing Center for Infectious Disease"/>
            <person name="Wu L."/>
            <person name="Ma J."/>
        </authorList>
    </citation>
    <scope>NUCLEOTIDE SEQUENCE [LARGE SCALE GENOMIC DNA]</scope>
    <source>
        <strain evidence="5">CGMCC 1.15931</strain>
    </source>
</reference>
<proteinExistence type="predicted"/>
<dbReference type="GO" id="GO:0016887">
    <property type="term" value="F:ATP hydrolysis activity"/>
    <property type="evidence" value="ECO:0007669"/>
    <property type="project" value="InterPro"/>
</dbReference>
<dbReference type="Proteomes" id="UP000430634">
    <property type="component" value="Unassembled WGS sequence"/>
</dbReference>
<evidence type="ECO:0000313" key="2">
    <source>
        <dbReference type="EMBL" id="GGB93309.1"/>
    </source>
</evidence>
<dbReference type="PANTHER" id="PTHR34301">
    <property type="entry name" value="DNA-BINDING PROTEIN-RELATED"/>
    <property type="match status" value="1"/>
</dbReference>
<keyword evidence="3" id="KW-0547">Nucleotide-binding</keyword>
<keyword evidence="5" id="KW-1185">Reference proteome</keyword>
<dbReference type="InterPro" id="IPR027417">
    <property type="entry name" value="P-loop_NTPase"/>
</dbReference>
<dbReference type="RefSeq" id="WP_155471860.1">
    <property type="nucleotide sequence ID" value="NZ_BMKG01000004.1"/>
</dbReference>
<name>A0A6I3SZ53_9BURK</name>
<dbReference type="Pfam" id="PF13401">
    <property type="entry name" value="AAA_22"/>
    <property type="match status" value="1"/>
</dbReference>
<evidence type="ECO:0000313" key="4">
    <source>
        <dbReference type="Proteomes" id="UP000430634"/>
    </source>
</evidence>
<protein>
    <submittedName>
        <fullName evidence="3">ATP-binding protein</fullName>
    </submittedName>
</protein>